<reference evidence="2" key="1">
    <citation type="submission" date="2017-03" db="EMBL/GenBank/DDBJ databases">
        <authorList>
            <person name="Herbold C."/>
        </authorList>
    </citation>
    <scope>NUCLEOTIDE SEQUENCE [LARGE SCALE GENOMIC DNA]</scope>
</reference>
<evidence type="ECO:0000313" key="2">
    <source>
        <dbReference type="Proteomes" id="UP000230607"/>
    </source>
</evidence>
<evidence type="ECO:0000313" key="1">
    <source>
        <dbReference type="EMBL" id="SMH70759.1"/>
    </source>
</evidence>
<dbReference type="Proteomes" id="UP000230607">
    <property type="component" value="Chromosome 1"/>
</dbReference>
<protein>
    <submittedName>
        <fullName evidence="1">Uncharacterized protein</fullName>
    </submittedName>
</protein>
<proteinExistence type="predicted"/>
<dbReference type="RefSeq" id="WP_157926847.1">
    <property type="nucleotide sequence ID" value="NZ_LT841358.1"/>
</dbReference>
<organism evidence="1 2">
    <name type="scientific">Candidatus Nitrosotalea okcheonensis</name>
    <dbReference type="NCBI Taxonomy" id="1903276"/>
    <lineage>
        <taxon>Archaea</taxon>
        <taxon>Nitrososphaerota</taxon>
        <taxon>Nitrososphaeria</taxon>
        <taxon>Nitrosotaleales</taxon>
        <taxon>Nitrosotaleaceae</taxon>
        <taxon>Nitrosotalea</taxon>
    </lineage>
</organism>
<name>A0A2H1FDM6_9ARCH</name>
<keyword evidence="2" id="KW-1185">Reference proteome</keyword>
<sequence>MANPKSVFTKDHILDSGTVLSGNDFIQNISKYNPTLKNILKVEQLLAKYKEFDSKAQLTKKLDVTMRPPVLNVILKYLEASNKVLLDKDGSIIWIYASTTAKKSWEKAVPI</sequence>
<accession>A0A2H1FDM6</accession>
<dbReference type="OrthoDB" id="11750at2157"/>
<gene>
    <name evidence="1" type="ORF">NCS_10566</name>
</gene>
<dbReference type="AlphaFoldDB" id="A0A2H1FDM6"/>
<dbReference type="EMBL" id="LT841358">
    <property type="protein sequence ID" value="SMH70759.1"/>
    <property type="molecule type" value="Genomic_DNA"/>
</dbReference>